<gene>
    <name evidence="1" type="ORF">ETU37_13220</name>
</gene>
<keyword evidence="2" id="KW-1185">Reference proteome</keyword>
<protein>
    <submittedName>
        <fullName evidence="1">Uncharacterized protein</fullName>
    </submittedName>
</protein>
<comment type="caution">
    <text evidence="1">The sequence shown here is derived from an EMBL/GenBank/DDBJ whole genome shotgun (WGS) entry which is preliminary data.</text>
</comment>
<accession>A0A4V1Z1N5</accession>
<dbReference type="RefSeq" id="WP_129987801.1">
    <property type="nucleotide sequence ID" value="NZ_SDPU01000023.1"/>
</dbReference>
<evidence type="ECO:0000313" key="1">
    <source>
        <dbReference type="EMBL" id="RYU11526.1"/>
    </source>
</evidence>
<evidence type="ECO:0000313" key="2">
    <source>
        <dbReference type="Proteomes" id="UP000291189"/>
    </source>
</evidence>
<dbReference type="Proteomes" id="UP000291189">
    <property type="component" value="Unassembled WGS sequence"/>
</dbReference>
<proteinExistence type="predicted"/>
<dbReference type="AlphaFoldDB" id="A0A4V1Z1N5"/>
<name>A0A4V1Z1N5_9ACTN</name>
<organism evidence="1 2">
    <name type="scientific">Nocardioides iriomotensis</name>
    <dbReference type="NCBI Taxonomy" id="715784"/>
    <lineage>
        <taxon>Bacteria</taxon>
        <taxon>Bacillati</taxon>
        <taxon>Actinomycetota</taxon>
        <taxon>Actinomycetes</taxon>
        <taxon>Propionibacteriales</taxon>
        <taxon>Nocardioidaceae</taxon>
        <taxon>Nocardioides</taxon>
    </lineage>
</organism>
<dbReference type="EMBL" id="SDPU01000023">
    <property type="protein sequence ID" value="RYU11526.1"/>
    <property type="molecule type" value="Genomic_DNA"/>
</dbReference>
<sequence>MAQERRDRTRGPVSVEHELARLGRDEVHHRQGEPPVTCRHCGEPLVWVPDVGWVVDEPAGSYDLCEGDPLGLHDPGPA</sequence>
<reference evidence="1 2" key="1">
    <citation type="submission" date="2019-01" db="EMBL/GenBank/DDBJ databases">
        <title>Nocardioides guangzhouensis sp. nov., an actinobacterium isolated from soil.</title>
        <authorList>
            <person name="Fu Y."/>
            <person name="Cai Y."/>
            <person name="Lin Z."/>
            <person name="Chen P."/>
        </authorList>
    </citation>
    <scope>NUCLEOTIDE SEQUENCE [LARGE SCALE GENOMIC DNA]</scope>
    <source>
        <strain evidence="1 2">NBRC 105384</strain>
    </source>
</reference>
<dbReference type="OrthoDB" id="3792932at2"/>